<reference evidence="1 2" key="1">
    <citation type="journal article" date="2017" name="ISME J.">
        <title>Grape pomace compost harbors organohalide-respiring Dehalogenimonas species with novel reductive dehalogenase genes.</title>
        <authorList>
            <person name="Yang Y."/>
            <person name="Higgins S.A."/>
            <person name="Yan J."/>
            <person name="Simsir B."/>
            <person name="Chourey K."/>
            <person name="Iyer R."/>
            <person name="Hettich R.L."/>
            <person name="Baldwin B."/>
            <person name="Ogles D.M."/>
            <person name="Loffler F.E."/>
        </authorList>
    </citation>
    <scope>NUCLEOTIDE SEQUENCE [LARGE SCALE GENOMIC DNA]</scope>
    <source>
        <strain evidence="1 2">GP</strain>
    </source>
</reference>
<proteinExistence type="predicted"/>
<accession>A0A2P5PA63</accession>
<dbReference type="EMBL" id="JQAN02000001">
    <property type="protein sequence ID" value="PPD59170.1"/>
    <property type="molecule type" value="Genomic_DNA"/>
</dbReference>
<protein>
    <submittedName>
        <fullName evidence="1">Uncharacterized protein</fullName>
    </submittedName>
</protein>
<comment type="caution">
    <text evidence="1">The sequence shown here is derived from an EMBL/GenBank/DDBJ whole genome shotgun (WGS) entry which is preliminary data.</text>
</comment>
<dbReference type="Proteomes" id="UP000235653">
    <property type="component" value="Unassembled WGS sequence"/>
</dbReference>
<evidence type="ECO:0000313" key="2">
    <source>
        <dbReference type="Proteomes" id="UP000235653"/>
    </source>
</evidence>
<evidence type="ECO:0000313" key="1">
    <source>
        <dbReference type="EMBL" id="PPD59170.1"/>
    </source>
</evidence>
<keyword evidence="2" id="KW-1185">Reference proteome</keyword>
<organism evidence="1 2">
    <name type="scientific">Dehalogenimonas etheniformans</name>
    <dbReference type="NCBI Taxonomy" id="1536648"/>
    <lineage>
        <taxon>Bacteria</taxon>
        <taxon>Bacillati</taxon>
        <taxon>Chloroflexota</taxon>
        <taxon>Dehalococcoidia</taxon>
        <taxon>Dehalococcoidales</taxon>
        <taxon>Dehalococcoidaceae</taxon>
        <taxon>Dehalogenimonas</taxon>
    </lineage>
</organism>
<dbReference type="AlphaFoldDB" id="A0A2P5PA63"/>
<name>A0A2P5PA63_9CHLR</name>
<gene>
    <name evidence="1" type="ORF">JP09_000375</name>
</gene>
<sequence>MPEFRETIKINSEGCVSLNKGPLDTKDKPPKLKSTLIKRNLYWFAFMVKTGESRTLHETRRKMDWLGTRWTESS</sequence>